<sequence>MTQHRLSNTDITEILHPVFDQQIMNYGAYNLVFATGSSIYRNPDIAETQQEGQQYFLLGYRESPRELVVAPLALPQVLAAGQPTSIDNTNALRAYALNSETFGIESTNGSSFILTLKNQIQVETELGTGELDQEHDVEDFLQFLVDSWLEEAL</sequence>
<proteinExistence type="predicted"/>
<name>A0A917MT30_9MICC</name>
<evidence type="ECO:0000313" key="2">
    <source>
        <dbReference type="Proteomes" id="UP000600171"/>
    </source>
</evidence>
<organism evidence="1 2">
    <name type="scientific">Rothia aerolata</name>
    <dbReference type="NCBI Taxonomy" id="1812262"/>
    <lineage>
        <taxon>Bacteria</taxon>
        <taxon>Bacillati</taxon>
        <taxon>Actinomycetota</taxon>
        <taxon>Actinomycetes</taxon>
        <taxon>Micrococcales</taxon>
        <taxon>Micrococcaceae</taxon>
        <taxon>Rothia</taxon>
    </lineage>
</organism>
<dbReference type="EMBL" id="BMDC01000001">
    <property type="protein sequence ID" value="GGH58973.1"/>
    <property type="molecule type" value="Genomic_DNA"/>
</dbReference>
<dbReference type="RefSeq" id="WP_188358806.1">
    <property type="nucleotide sequence ID" value="NZ_BMDC01000001.1"/>
</dbReference>
<keyword evidence="2" id="KW-1185">Reference proteome</keyword>
<protein>
    <submittedName>
        <fullName evidence="1">Uncharacterized protein</fullName>
    </submittedName>
</protein>
<evidence type="ECO:0000313" key="1">
    <source>
        <dbReference type="EMBL" id="GGH58973.1"/>
    </source>
</evidence>
<reference evidence="1 2" key="1">
    <citation type="journal article" date="2014" name="Int. J. Syst. Evol. Microbiol.">
        <title>Complete genome sequence of Corynebacterium casei LMG S-19264T (=DSM 44701T), isolated from a smear-ripened cheese.</title>
        <authorList>
            <consortium name="US DOE Joint Genome Institute (JGI-PGF)"/>
            <person name="Walter F."/>
            <person name="Albersmeier A."/>
            <person name="Kalinowski J."/>
            <person name="Ruckert C."/>
        </authorList>
    </citation>
    <scope>NUCLEOTIDE SEQUENCE [LARGE SCALE GENOMIC DNA]</scope>
    <source>
        <strain evidence="1 2">CCM 8669</strain>
    </source>
</reference>
<dbReference type="Proteomes" id="UP000600171">
    <property type="component" value="Unassembled WGS sequence"/>
</dbReference>
<accession>A0A917MT30</accession>
<dbReference type="AlphaFoldDB" id="A0A917MT30"/>
<gene>
    <name evidence="1" type="ORF">GCM10007359_05710</name>
</gene>
<comment type="caution">
    <text evidence="1">The sequence shown here is derived from an EMBL/GenBank/DDBJ whole genome shotgun (WGS) entry which is preliminary data.</text>
</comment>